<evidence type="ECO:0000256" key="1">
    <source>
        <dbReference type="SAM" id="MobiDB-lite"/>
    </source>
</evidence>
<gene>
    <name evidence="4" type="primary">LOC117570404</name>
</gene>
<keyword evidence="2" id="KW-0812">Transmembrane</keyword>
<evidence type="ECO:0000256" key="2">
    <source>
        <dbReference type="SAM" id="Phobius"/>
    </source>
</evidence>
<dbReference type="AlphaFoldDB" id="A0A6P8X3U4"/>
<dbReference type="PANTHER" id="PTHR36694:SF11">
    <property type="entry name" value="LP21121P-RELATED"/>
    <property type="match status" value="1"/>
</dbReference>
<dbReference type="OrthoDB" id="8118226at2759"/>
<protein>
    <submittedName>
        <fullName evidence="4">Uncharacterized protein LOC117570404</fullName>
    </submittedName>
</protein>
<dbReference type="RefSeq" id="XP_034107919.1">
    <property type="nucleotide sequence ID" value="XM_034252028.2"/>
</dbReference>
<keyword evidence="2" id="KW-0472">Membrane</keyword>
<dbReference type="GeneID" id="117570404"/>
<dbReference type="InterPro" id="IPR031720">
    <property type="entry name" value="DUF4728"/>
</dbReference>
<keyword evidence="2" id="KW-1133">Transmembrane helix</keyword>
<accession>A0A6P8X3U4</accession>
<name>A0A6P8X3U4_DROAB</name>
<feature type="compositionally biased region" description="Polar residues" evidence="1">
    <location>
        <begin position="176"/>
        <end position="187"/>
    </location>
</feature>
<evidence type="ECO:0000313" key="3">
    <source>
        <dbReference type="Proteomes" id="UP000515160"/>
    </source>
</evidence>
<feature type="transmembrane region" description="Helical" evidence="2">
    <location>
        <begin position="63"/>
        <end position="89"/>
    </location>
</feature>
<dbReference type="PANTHER" id="PTHR36694">
    <property type="entry name" value="PASIFLORA 1, ISOFORM A-RELATED"/>
    <property type="match status" value="1"/>
</dbReference>
<feature type="transmembrane region" description="Helical" evidence="2">
    <location>
        <begin position="12"/>
        <end position="43"/>
    </location>
</feature>
<reference evidence="4" key="1">
    <citation type="submission" date="2025-08" db="UniProtKB">
        <authorList>
            <consortium name="RefSeq"/>
        </authorList>
    </citation>
    <scope>IDENTIFICATION</scope>
    <source>
        <strain evidence="4">15112-1751.03</strain>
        <tissue evidence="4">Whole Adult</tissue>
    </source>
</reference>
<dbReference type="Proteomes" id="UP000515160">
    <property type="component" value="Chromosome 3"/>
</dbReference>
<dbReference type="PROSITE" id="PS51257">
    <property type="entry name" value="PROKAR_LIPOPROTEIN"/>
    <property type="match status" value="1"/>
</dbReference>
<organism evidence="3 4">
    <name type="scientific">Drosophila albomicans</name>
    <name type="common">Fruit fly</name>
    <dbReference type="NCBI Taxonomy" id="7291"/>
    <lineage>
        <taxon>Eukaryota</taxon>
        <taxon>Metazoa</taxon>
        <taxon>Ecdysozoa</taxon>
        <taxon>Arthropoda</taxon>
        <taxon>Hexapoda</taxon>
        <taxon>Insecta</taxon>
        <taxon>Pterygota</taxon>
        <taxon>Neoptera</taxon>
        <taxon>Endopterygota</taxon>
        <taxon>Diptera</taxon>
        <taxon>Brachycera</taxon>
        <taxon>Muscomorpha</taxon>
        <taxon>Ephydroidea</taxon>
        <taxon>Drosophilidae</taxon>
        <taxon>Drosophila</taxon>
    </lineage>
</organism>
<keyword evidence="3" id="KW-1185">Reference proteome</keyword>
<feature type="region of interest" description="Disordered" evidence="1">
    <location>
        <begin position="167"/>
        <end position="187"/>
    </location>
</feature>
<sequence length="187" mass="20728">MLRSVCFMRLHTAGVVVGYLGLAGSIFIAIASACALGFADVIAKAVEESMKQPDPKAHDEIHMMIVIFACIYLGSALISTMSSGMLIIGTMKNRHLMMLPWLVLNAIGLFSKIVYNLVLIYALYQAPMQFALIFVLSMLSLAFYAYIYAGIYSLFKHIQLSNDEQRPLVRSDNGTHDGTTYPNYTKI</sequence>
<dbReference type="Pfam" id="PF15860">
    <property type="entry name" value="DUF4728"/>
    <property type="match status" value="1"/>
</dbReference>
<feature type="transmembrane region" description="Helical" evidence="2">
    <location>
        <begin position="101"/>
        <end position="124"/>
    </location>
</feature>
<feature type="transmembrane region" description="Helical" evidence="2">
    <location>
        <begin position="130"/>
        <end position="155"/>
    </location>
</feature>
<proteinExistence type="predicted"/>
<evidence type="ECO:0000313" key="4">
    <source>
        <dbReference type="RefSeq" id="XP_034107919.1"/>
    </source>
</evidence>